<keyword evidence="3" id="KW-1185">Reference proteome</keyword>
<dbReference type="SUPFAM" id="SSF82171">
    <property type="entry name" value="DPP6 N-terminal domain-like"/>
    <property type="match status" value="1"/>
</dbReference>
<dbReference type="EMBL" id="CP071091">
    <property type="protein sequence ID" value="QSQ17349.1"/>
    <property type="molecule type" value="Genomic_DNA"/>
</dbReference>
<feature type="compositionally biased region" description="Gly residues" evidence="1">
    <location>
        <begin position="88"/>
        <end position="99"/>
    </location>
</feature>
<feature type="region of interest" description="Disordered" evidence="1">
    <location>
        <begin position="57"/>
        <end position="100"/>
    </location>
</feature>
<dbReference type="RefSeq" id="WP_206718974.1">
    <property type="nucleotide sequence ID" value="NZ_CP071091.1"/>
</dbReference>
<accession>A0ABX7NG38</accession>
<dbReference type="PROSITE" id="PS51257">
    <property type="entry name" value="PROKAR_LIPOPROTEIN"/>
    <property type="match status" value="1"/>
</dbReference>
<protein>
    <submittedName>
        <fullName evidence="2">PD40 domain-containing protein</fullName>
    </submittedName>
</protein>
<dbReference type="Gene3D" id="2.120.10.30">
    <property type="entry name" value="TolB, C-terminal domain"/>
    <property type="match status" value="2"/>
</dbReference>
<name>A0ABX7NG38_9BACT</name>
<evidence type="ECO:0000256" key="1">
    <source>
        <dbReference type="SAM" id="MobiDB-lite"/>
    </source>
</evidence>
<feature type="region of interest" description="Disordered" evidence="1">
    <location>
        <begin position="278"/>
        <end position="298"/>
    </location>
</feature>
<dbReference type="Proteomes" id="UP000663090">
    <property type="component" value="Chromosome"/>
</dbReference>
<dbReference type="Pfam" id="PF07676">
    <property type="entry name" value="PD40"/>
    <property type="match status" value="2"/>
</dbReference>
<proteinExistence type="predicted"/>
<sequence>MKKRVVGVLGCALLMLSTGCRDECVDQFDCINDKGDPGDGQEWFCNSDDKCEQRPIVGLPLEPDAGDADAGVPDAGEPDAGAPDAGPPDGGGQGTGGKGETCTTSADCLSSLRCEGAPLTCQPMWVAVTGRDDGGTSKALVMRFDTPGITALTEGTADSRYPRWSPGGTHVSFVQGAVDSSGKKVAGELTVRDVPLVAGQSVVVADGGSGNTESFRSMEWEPGAAIAYVRQNASQRSGISTVAPGTSVSQVTTTGAFPDWSRDGSTIAYNATEEGLLTVKPGGSPSPVANADKSSEQPHYNRANEQLLYLANPAGELETFEGESLPTSLFRLYNIDVTGGGQPQLVADVTTEASTGGDVKSFIAAPAWAPDGTWAAYVRAYYFKPTSGKPVLCGSAASPCQTRSGNVIFLKRINPADGSASGDEVRIADDGTLPSFSPDGRYIAFIKGGQLQIQQVDPAAGTLVNAPVIHPKAGFTLQTGDSDDHRPRWQPR</sequence>
<evidence type="ECO:0000313" key="3">
    <source>
        <dbReference type="Proteomes" id="UP000663090"/>
    </source>
</evidence>
<gene>
    <name evidence="2" type="ORF">JY572_15370</name>
</gene>
<dbReference type="InterPro" id="IPR011042">
    <property type="entry name" value="6-blade_b-propeller_TolB-like"/>
</dbReference>
<dbReference type="InterPro" id="IPR011659">
    <property type="entry name" value="WD40"/>
</dbReference>
<organism evidence="2 3">
    <name type="scientific">Myxococcus landrumensis</name>
    <dbReference type="NCBI Taxonomy" id="2813577"/>
    <lineage>
        <taxon>Bacteria</taxon>
        <taxon>Pseudomonadati</taxon>
        <taxon>Myxococcota</taxon>
        <taxon>Myxococcia</taxon>
        <taxon>Myxococcales</taxon>
        <taxon>Cystobacterineae</taxon>
        <taxon>Myxococcaceae</taxon>
        <taxon>Myxococcus</taxon>
    </lineage>
</organism>
<evidence type="ECO:0000313" key="2">
    <source>
        <dbReference type="EMBL" id="QSQ17349.1"/>
    </source>
</evidence>
<feature type="compositionally biased region" description="Low complexity" evidence="1">
    <location>
        <begin position="68"/>
        <end position="84"/>
    </location>
</feature>
<reference evidence="2 3" key="1">
    <citation type="submission" date="2021-02" db="EMBL/GenBank/DDBJ databases">
        <title>De Novo genome assembly of isolated myxobacteria.</title>
        <authorList>
            <person name="Stevens D.C."/>
        </authorList>
    </citation>
    <scope>NUCLEOTIDE SEQUENCE [LARGE SCALE GENOMIC DNA]</scope>
    <source>
        <strain evidence="2 3">SCHIC003</strain>
    </source>
</reference>